<dbReference type="RefSeq" id="WP_317224615.1">
    <property type="nucleotide sequence ID" value="NZ_JAWJEJ010000001.1"/>
</dbReference>
<keyword evidence="2" id="KW-1185">Reference proteome</keyword>
<organism evidence="1 2">
    <name type="scientific">Sphingomonas agrestis</name>
    <dbReference type="NCBI Taxonomy" id="3080540"/>
    <lineage>
        <taxon>Bacteria</taxon>
        <taxon>Pseudomonadati</taxon>
        <taxon>Pseudomonadota</taxon>
        <taxon>Alphaproteobacteria</taxon>
        <taxon>Sphingomonadales</taxon>
        <taxon>Sphingomonadaceae</taxon>
        <taxon>Sphingomonas</taxon>
    </lineage>
</organism>
<evidence type="ECO:0000313" key="1">
    <source>
        <dbReference type="EMBL" id="MDV3455391.1"/>
    </source>
</evidence>
<proteinExistence type="predicted"/>
<dbReference type="InterPro" id="IPR010667">
    <property type="entry name" value="Phage_T4_Gp19"/>
</dbReference>
<reference evidence="1 2" key="1">
    <citation type="submission" date="2023-10" db="EMBL/GenBank/DDBJ databases">
        <title>Sphingomonas sp. HF-S4 16S ribosomal RNA gene Genome sequencing and assembly.</title>
        <authorList>
            <person name="Lee H."/>
        </authorList>
    </citation>
    <scope>NUCLEOTIDE SEQUENCE [LARGE SCALE GENOMIC DNA]</scope>
    <source>
        <strain evidence="1 2">HF-S4</strain>
    </source>
</reference>
<gene>
    <name evidence="1" type="ORF">RZN05_00225</name>
</gene>
<accession>A0ABU3Y1Z6</accession>
<name>A0ABU3Y1Z6_9SPHN</name>
<comment type="caution">
    <text evidence="1">The sequence shown here is derived from an EMBL/GenBank/DDBJ whole genome shotgun (WGS) entry which is preliminary data.</text>
</comment>
<dbReference type="NCBIfam" id="TIGR02241">
    <property type="entry name" value="conserved hypothetical phage tail region protein"/>
    <property type="match status" value="1"/>
</dbReference>
<sequence length="142" mass="15523">MASAPPLLANGFRATLAGESVAFAEVTGLTFEREQSTYKHGLSEWEGETLQTYRSTKHQRLTLKRGVFAQDSRFFTWLTSDDAEARPLDVALVDATGTPVLVWRIRRAIPVKLTGPSLNASSSEVAVQTLDVMASGITVERP</sequence>
<dbReference type="Proteomes" id="UP001273531">
    <property type="component" value="Unassembled WGS sequence"/>
</dbReference>
<dbReference type="InterPro" id="IPR011747">
    <property type="entry name" value="CHP02241"/>
</dbReference>
<evidence type="ECO:0000313" key="2">
    <source>
        <dbReference type="Proteomes" id="UP001273531"/>
    </source>
</evidence>
<protein>
    <submittedName>
        <fullName evidence="1">Phage tail protein</fullName>
    </submittedName>
</protein>
<dbReference type="PANTHER" id="PTHR38009:SF1">
    <property type="entry name" value="CONSERVED HYPOTHETICAL PHAGE TAIL PROTEIN"/>
    <property type="match status" value="1"/>
</dbReference>
<dbReference type="Pfam" id="PF06841">
    <property type="entry name" value="Phage_T4_gp19"/>
    <property type="match status" value="1"/>
</dbReference>
<dbReference type="EMBL" id="JAWJEJ010000001">
    <property type="protein sequence ID" value="MDV3455391.1"/>
    <property type="molecule type" value="Genomic_DNA"/>
</dbReference>
<dbReference type="PANTHER" id="PTHR38009">
    <property type="entry name" value="CONSERVED HYPOTHETICAL PHAGE TAIL PROTEIN"/>
    <property type="match status" value="1"/>
</dbReference>